<reference evidence="1 4" key="2">
    <citation type="submission" date="2020-08" db="EMBL/GenBank/DDBJ databases">
        <title>Genomic Encyclopedia of Type Strains, Phase III (KMG-III): the genomes of soil and plant-associated and newly described type strains.</title>
        <authorList>
            <person name="Whitman W."/>
        </authorList>
    </citation>
    <scope>NUCLEOTIDE SEQUENCE [LARGE SCALE GENOMIC DNA]</scope>
    <source>
        <strain evidence="1 4">CECT 7753</strain>
    </source>
</reference>
<reference evidence="2 3" key="1">
    <citation type="submission" date="2019-05" db="EMBL/GenBank/DDBJ databases">
        <title>Draft Genome Sequences of Six Type Strains of the Genus Massilia.</title>
        <authorList>
            <person name="Miess H."/>
            <person name="Frediansyhah A."/>
            <person name="Gross H."/>
        </authorList>
    </citation>
    <scope>NUCLEOTIDE SEQUENCE [LARGE SCALE GENOMIC DNA]</scope>
    <source>
        <strain evidence="2 3">DSMZ 26121</strain>
    </source>
</reference>
<proteinExistence type="predicted"/>
<evidence type="ECO:0000313" key="4">
    <source>
        <dbReference type="Proteomes" id="UP000584325"/>
    </source>
</evidence>
<gene>
    <name evidence="2" type="ORF">FCL38_03650</name>
    <name evidence="1" type="ORF">FHS02_000327</name>
</gene>
<dbReference type="AlphaFoldDB" id="A0A4P8HJ50"/>
<accession>A0A4P8HJ50</accession>
<evidence type="ECO:0000313" key="3">
    <source>
        <dbReference type="Proteomes" id="UP000298763"/>
    </source>
</evidence>
<dbReference type="RefSeq" id="WP_137312500.1">
    <property type="nucleotide sequence ID" value="NZ_CP040017.1"/>
</dbReference>
<name>A0A4P8HJ50_9BURK</name>
<sequence length="202" mass="22480">MSSSAFRTFRAGFQMKADATMCVVRRVLAGLVLLACFASPAFACLLITSNRLFDRSVPDTFQWDKARMNRALPAPKLKTARIDRDPDIPTSYVRRIESCRSGMVSVWIRWPRAGKTDIDKTGFQFKLLSPDSGLSVDDVPVIGVREGDAIRFQFLLFESPYAAKDPLEVKMQVYAVNDKRQRGPASTLALRAPPACSTGSQR</sequence>
<evidence type="ECO:0000313" key="1">
    <source>
        <dbReference type="EMBL" id="MBB3219540.1"/>
    </source>
</evidence>
<protein>
    <submittedName>
        <fullName evidence="1">Uncharacterized protein</fullName>
    </submittedName>
</protein>
<dbReference type="Proteomes" id="UP000584325">
    <property type="component" value="Unassembled WGS sequence"/>
</dbReference>
<dbReference type="EMBL" id="JACHXS010000001">
    <property type="protein sequence ID" value="MBB3219540.1"/>
    <property type="molecule type" value="Genomic_DNA"/>
</dbReference>
<organism evidence="1 4">
    <name type="scientific">Pseudoduganella umbonata</name>
    <dbReference type="NCBI Taxonomy" id="864828"/>
    <lineage>
        <taxon>Bacteria</taxon>
        <taxon>Pseudomonadati</taxon>
        <taxon>Pseudomonadota</taxon>
        <taxon>Betaproteobacteria</taxon>
        <taxon>Burkholderiales</taxon>
        <taxon>Oxalobacteraceae</taxon>
        <taxon>Telluria group</taxon>
        <taxon>Pseudoduganella</taxon>
    </lineage>
</organism>
<dbReference type="EMBL" id="CP040017">
    <property type="protein sequence ID" value="QCP09613.1"/>
    <property type="molecule type" value="Genomic_DNA"/>
</dbReference>
<dbReference type="Proteomes" id="UP000298763">
    <property type="component" value="Chromosome"/>
</dbReference>
<evidence type="ECO:0000313" key="2">
    <source>
        <dbReference type="EMBL" id="QCP09613.1"/>
    </source>
</evidence>
<keyword evidence="3" id="KW-1185">Reference proteome</keyword>